<name>A0A5Q2N1A3_9FIRM</name>
<organism evidence="1 2">
    <name type="scientific">Heliorestis convoluta</name>
    <dbReference type="NCBI Taxonomy" id="356322"/>
    <lineage>
        <taxon>Bacteria</taxon>
        <taxon>Bacillati</taxon>
        <taxon>Bacillota</taxon>
        <taxon>Clostridia</taxon>
        <taxon>Eubacteriales</taxon>
        <taxon>Heliobacteriaceae</taxon>
        <taxon>Heliorestis</taxon>
    </lineage>
</organism>
<dbReference type="Pfam" id="PF14398">
    <property type="entry name" value="ATPgrasp_YheCD"/>
    <property type="match status" value="1"/>
</dbReference>
<dbReference type="KEGG" id="hcv:FTV88_2484"/>
<dbReference type="AlphaFoldDB" id="A0A5Q2N1A3"/>
<dbReference type="InterPro" id="IPR026838">
    <property type="entry name" value="YheC/D"/>
</dbReference>
<evidence type="ECO:0000313" key="1">
    <source>
        <dbReference type="EMBL" id="QGG48577.1"/>
    </source>
</evidence>
<dbReference type="EMBL" id="CP045875">
    <property type="protein sequence ID" value="QGG48577.1"/>
    <property type="molecule type" value="Genomic_DNA"/>
</dbReference>
<evidence type="ECO:0000313" key="2">
    <source>
        <dbReference type="Proteomes" id="UP000366051"/>
    </source>
</evidence>
<sequence>MKKGARSINYCKGFDKWEVYRALNDLDNIQPHLPITMKYRRDKDLIDMLKNHPSLYLKACRGRRGYHVMRVARFDDASYEYSYFTMDDGVMTGKTNLHSLLKVVHNFFQGSPFIIQQAIDLHSIDKKIMDMRAEVQRNGYGELEYTSISVRISKKNAPITTHGDCYRLEDFFTKHMNYSQEQIIALRNRVEDFLSALYRGIEKSYGPTGEMGIDFALDKKNHIWFIESNNQPTKASLIKAYDRKTIEKAFLNPLEYAKYLVMKMDSLANPFNLPVARALESATPLLT</sequence>
<accession>A0A5Q2N1A3</accession>
<gene>
    <name evidence="1" type="ORF">FTV88_2484</name>
</gene>
<protein>
    <submittedName>
        <fullName evidence="1">YheC/YheD family protein</fullName>
    </submittedName>
</protein>
<keyword evidence="2" id="KW-1185">Reference proteome</keyword>
<proteinExistence type="predicted"/>
<reference evidence="2" key="1">
    <citation type="submission" date="2019-11" db="EMBL/GenBank/DDBJ databases">
        <title>Genome sequence of Heliorestis convoluta strain HH, an alkaliphilic and minimalistic phototrophic bacterium from a soda lake in Egypt.</title>
        <authorList>
            <person name="Dewey E.D."/>
            <person name="Stokes L.M."/>
            <person name="Burchell B.M."/>
            <person name="Shaffer K.N."/>
            <person name="Huntington A.M."/>
            <person name="Baker J.M."/>
            <person name="Nadendla S."/>
            <person name="Giglio M.G."/>
            <person name="Touchman J.W."/>
            <person name="Blankenship R.E."/>
            <person name="Madigan M.T."/>
            <person name="Sattley W.M."/>
        </authorList>
    </citation>
    <scope>NUCLEOTIDE SEQUENCE [LARGE SCALE GENOMIC DNA]</scope>
    <source>
        <strain evidence="2">HH</strain>
    </source>
</reference>
<dbReference type="SUPFAM" id="SSF56059">
    <property type="entry name" value="Glutathione synthetase ATP-binding domain-like"/>
    <property type="match status" value="1"/>
</dbReference>
<dbReference type="RefSeq" id="WP_162008010.1">
    <property type="nucleotide sequence ID" value="NZ_CP045875.1"/>
</dbReference>
<dbReference type="Proteomes" id="UP000366051">
    <property type="component" value="Chromosome"/>
</dbReference>